<feature type="binding site" evidence="9">
    <location>
        <position position="267"/>
    </location>
    <ligand>
        <name>Zn(2+)</name>
        <dbReference type="ChEBI" id="CHEBI:29105"/>
    </ligand>
</feature>
<reference evidence="12 13" key="1">
    <citation type="journal article" date="2010" name="Genome Biol. Evol.">
        <title>Functional convergence in reduced genomes of bacterial symbionts spanning 200 My of evolution.</title>
        <authorList>
            <person name="McCutcheon J.P."/>
            <person name="Moran N.A."/>
        </authorList>
    </citation>
    <scope>NUCLEOTIDE SEQUENCE [LARGE SCALE GENOMIC DNA]</scope>
    <source>
        <strain evidence="12 13">CARI</strain>
    </source>
</reference>
<dbReference type="PIRSF" id="PIRSF000099">
    <property type="entry name" value="Histidinol_dh"/>
    <property type="match status" value="1"/>
</dbReference>
<name>E0TJ12_ZINIC</name>
<dbReference type="HOGENOM" id="CLU_006732_3_3_4"/>
<organism evidence="12 13">
    <name type="scientific">Zinderia insecticola (strain CARI)</name>
    <dbReference type="NCBI Taxonomy" id="871271"/>
    <lineage>
        <taxon>Bacteria</taxon>
        <taxon>Pseudomonadati</taxon>
        <taxon>Pseudomonadota</taxon>
        <taxon>Betaproteobacteria</taxon>
        <taxon>Burkholderiales</taxon>
        <taxon>Oxalobacteraceae</taxon>
        <taxon>Candidatus Zinderia</taxon>
    </lineage>
</organism>
<evidence type="ECO:0000313" key="13">
    <source>
        <dbReference type="Proteomes" id="UP000001303"/>
    </source>
</evidence>
<evidence type="ECO:0000313" key="12">
    <source>
        <dbReference type="EMBL" id="ADM89789.1"/>
    </source>
</evidence>
<protein>
    <submittedName>
        <fullName evidence="12">Histidinol dehydrogenase</fullName>
    </submittedName>
</protein>
<dbReference type="CDD" id="cd06572">
    <property type="entry name" value="Histidinol_dh"/>
    <property type="match status" value="1"/>
</dbReference>
<feature type="binding site" evidence="8">
    <location>
        <position position="245"/>
    </location>
    <ligand>
        <name>substrate</name>
    </ligand>
</feature>
<dbReference type="GO" id="GO:0051287">
    <property type="term" value="F:NAD binding"/>
    <property type="evidence" value="ECO:0007669"/>
    <property type="project" value="InterPro"/>
</dbReference>
<keyword evidence="2 9" id="KW-0479">Metal-binding</keyword>
<keyword evidence="3 9" id="KW-0862">Zinc</keyword>
<proteinExistence type="inferred from homology"/>
<evidence type="ECO:0000256" key="3">
    <source>
        <dbReference type="ARBA" id="ARBA00022833"/>
    </source>
</evidence>
<dbReference type="Gene3D" id="1.20.5.1300">
    <property type="match status" value="1"/>
</dbReference>
<feature type="binding site" evidence="7">
    <location>
        <position position="222"/>
    </location>
    <ligand>
        <name>NAD(+)</name>
        <dbReference type="ChEBI" id="CHEBI:57540"/>
    </ligand>
</feature>
<sequence>MNFYIKTLNIKKKNFYKNLYLNINNYKNNNKKEKKKVNKIIKEIKINGDKSLLYYTNKFDYLNYNSINKIKIKKKKLKKYINLIPKKIKKIILYFYKRIKKYYKLQKKKYLYKNYFISNKRGDILGQKVNCIKKIGVYIPGGTAKYFSSILMNVIPAKIAGVKNITITTPIPYGIKNNIILATAGICGVNNVFTIGGAQAIASLTYGTKIIKKVDKIVGPGNFYVNYAKKKVFGEVGIDMIAGPSEILILCDKYIKTDYIVMDLFSQAEHDKLSKCFLISLNKKYIKNIIKKIKKKIKFMLRKKIIINSLIKNSLIIKVNNLKEACKIINIISPEHLEICLKNSNKLLNNIYNSGAIFLGKFSPEVLGDYCAGPSHVLPTSGNSKFSSCLGIYDFLKFSSIIDFSKKGFKKLFKYTYKSAFKEGLQCHALSLKYRNYNV</sequence>
<feature type="binding site" evidence="9">
    <location>
        <position position="428"/>
    </location>
    <ligand>
        <name>Zn(2+)</name>
        <dbReference type="ChEBI" id="CHEBI:29105"/>
    </ligand>
</feature>
<dbReference type="PRINTS" id="PR00083">
    <property type="entry name" value="HOLDHDRGNASE"/>
</dbReference>
<feature type="binding site" evidence="7">
    <location>
        <position position="138"/>
    </location>
    <ligand>
        <name>NAD(+)</name>
        <dbReference type="ChEBI" id="CHEBI:57540"/>
    </ligand>
</feature>
<evidence type="ECO:0000256" key="9">
    <source>
        <dbReference type="PIRSR" id="PIRSR000099-4"/>
    </source>
</evidence>
<dbReference type="PANTHER" id="PTHR21256:SF2">
    <property type="entry name" value="HISTIDINE BIOSYNTHESIS TRIFUNCTIONAL PROTEIN"/>
    <property type="match status" value="1"/>
</dbReference>
<feature type="binding site" evidence="9">
    <location>
        <position position="270"/>
    </location>
    <ligand>
        <name>Zn(2+)</name>
        <dbReference type="ChEBI" id="CHEBI:29105"/>
    </ligand>
</feature>
<dbReference type="InterPro" id="IPR016161">
    <property type="entry name" value="Ald_DH/histidinol_DH"/>
</dbReference>
<dbReference type="InterPro" id="IPR022695">
    <property type="entry name" value="Histidinol_DH_monofunct"/>
</dbReference>
<feature type="binding site" evidence="8">
    <location>
        <position position="423"/>
    </location>
    <ligand>
        <name>substrate</name>
    </ligand>
</feature>
<dbReference type="KEGG" id="zin:ZICARI_184"/>
<dbReference type="GO" id="GO:0000105">
    <property type="term" value="P:L-histidine biosynthetic process"/>
    <property type="evidence" value="ECO:0007669"/>
    <property type="project" value="InterPro"/>
</dbReference>
<dbReference type="GO" id="GO:0005829">
    <property type="term" value="C:cytosol"/>
    <property type="evidence" value="ECO:0007669"/>
    <property type="project" value="TreeGrafter"/>
</dbReference>
<keyword evidence="7" id="KW-0520">NAD</keyword>
<dbReference type="Gene3D" id="3.40.50.1980">
    <property type="entry name" value="Nitrogenase molybdenum iron protein domain"/>
    <property type="match status" value="2"/>
</dbReference>
<evidence type="ECO:0000256" key="2">
    <source>
        <dbReference type="ARBA" id="ARBA00022723"/>
    </source>
</evidence>
<feature type="binding site" evidence="8">
    <location>
        <position position="369"/>
    </location>
    <ligand>
        <name>substrate</name>
    </ligand>
</feature>
<dbReference type="STRING" id="871271.ZICARI_184"/>
<dbReference type="FunFam" id="3.40.50.1980:FF:000001">
    <property type="entry name" value="Histidinol dehydrogenase"/>
    <property type="match status" value="1"/>
</dbReference>
<dbReference type="NCBIfam" id="TIGR00069">
    <property type="entry name" value="hisD"/>
    <property type="match status" value="1"/>
</dbReference>
<dbReference type="GO" id="GO:0046872">
    <property type="term" value="F:metal ion binding"/>
    <property type="evidence" value="ECO:0007669"/>
    <property type="project" value="UniProtKB-KW"/>
</dbReference>
<feature type="active site" description="Proton acceptor" evidence="6">
    <location>
        <position position="335"/>
    </location>
</feature>
<dbReference type="GO" id="GO:0004399">
    <property type="term" value="F:histidinol dehydrogenase activity"/>
    <property type="evidence" value="ECO:0007669"/>
    <property type="project" value="InterPro"/>
</dbReference>
<evidence type="ECO:0000256" key="8">
    <source>
        <dbReference type="PIRSR" id="PIRSR000099-3"/>
    </source>
</evidence>
<accession>E0TJ12</accession>
<feature type="active site" description="Proton acceptor" evidence="6">
    <location>
        <position position="336"/>
    </location>
</feature>
<keyword evidence="13" id="KW-1185">Reference proteome</keyword>
<feature type="binding site" evidence="7">
    <location>
        <position position="199"/>
    </location>
    <ligand>
        <name>NAD(+)</name>
        <dbReference type="ChEBI" id="CHEBI:57540"/>
    </ligand>
</feature>
<gene>
    <name evidence="12" type="primary">hisD</name>
    <name evidence="12" type="ordered locus">ZICARI_184</name>
</gene>
<evidence type="ECO:0000256" key="10">
    <source>
        <dbReference type="RuleBase" id="RU004175"/>
    </source>
</evidence>
<evidence type="ECO:0000256" key="5">
    <source>
        <dbReference type="PIRNR" id="PIRNR000099"/>
    </source>
</evidence>
<keyword evidence="11" id="KW-0175">Coiled coil</keyword>
<evidence type="ECO:0000256" key="11">
    <source>
        <dbReference type="SAM" id="Coils"/>
    </source>
</evidence>
<dbReference type="Pfam" id="PF00815">
    <property type="entry name" value="Histidinol_dh"/>
    <property type="match status" value="1"/>
</dbReference>
<dbReference type="InterPro" id="IPR012131">
    <property type="entry name" value="Hstdl_DH"/>
</dbReference>
<evidence type="ECO:0000256" key="4">
    <source>
        <dbReference type="ARBA" id="ARBA00023002"/>
    </source>
</evidence>
<dbReference type="Proteomes" id="UP000001303">
    <property type="component" value="Chromosome"/>
</dbReference>
<evidence type="ECO:0000256" key="7">
    <source>
        <dbReference type="PIRSR" id="PIRSR000099-2"/>
    </source>
</evidence>
<evidence type="ECO:0000256" key="6">
    <source>
        <dbReference type="PIRSR" id="PIRSR000099-1"/>
    </source>
</evidence>
<feature type="binding site" evidence="8">
    <location>
        <position position="428"/>
    </location>
    <ligand>
        <name>substrate</name>
    </ligand>
</feature>
<feature type="binding site" evidence="9">
    <location>
        <position position="369"/>
    </location>
    <ligand>
        <name>Zn(2+)</name>
        <dbReference type="ChEBI" id="CHEBI:29105"/>
    </ligand>
</feature>
<feature type="binding site" evidence="8">
    <location>
        <position position="267"/>
    </location>
    <ligand>
        <name>substrate</name>
    </ligand>
</feature>
<dbReference type="AlphaFoldDB" id="E0TJ12"/>
<comment type="cofactor">
    <cofactor evidence="9">
        <name>Zn(2+)</name>
        <dbReference type="ChEBI" id="CHEBI:29105"/>
    </cofactor>
    <text evidence="9">Binds 1 zinc ion per subunit.</text>
</comment>
<feature type="binding site" evidence="8">
    <location>
        <position position="336"/>
    </location>
    <ligand>
        <name>substrate</name>
    </ligand>
</feature>
<feature type="binding site" evidence="8">
    <location>
        <position position="270"/>
    </location>
    <ligand>
        <name>substrate</name>
    </ligand>
</feature>
<dbReference type="EMBL" id="CP002161">
    <property type="protein sequence ID" value="ADM89789.1"/>
    <property type="molecule type" value="Genomic_DNA"/>
</dbReference>
<reference key="2">
    <citation type="submission" date="2010-08" db="EMBL/GenBank/DDBJ databases">
        <title>Functional convergence in reduced genomes of bacterial symbionts spanning 200 million years of evolution.</title>
        <authorList>
            <person name="McCutcheon J.P."/>
            <person name="Moran N.A."/>
        </authorList>
    </citation>
    <scope>NUCLEOTIDE SEQUENCE</scope>
    <source>
        <strain>CARI</strain>
    </source>
</reference>
<dbReference type="SUPFAM" id="SSF53720">
    <property type="entry name" value="ALDH-like"/>
    <property type="match status" value="1"/>
</dbReference>
<evidence type="ECO:0000256" key="1">
    <source>
        <dbReference type="ARBA" id="ARBA00010178"/>
    </source>
</evidence>
<dbReference type="PANTHER" id="PTHR21256">
    <property type="entry name" value="HISTIDINOL DEHYDROGENASE HDH"/>
    <property type="match status" value="1"/>
</dbReference>
<keyword evidence="4 5" id="KW-0560">Oxidoreductase</keyword>
<feature type="coiled-coil region" evidence="11">
    <location>
        <begin position="16"/>
        <end position="43"/>
    </location>
</feature>
<comment type="similarity">
    <text evidence="1 5 10">Belongs to the histidinol dehydrogenase family.</text>
</comment>